<proteinExistence type="predicted"/>
<dbReference type="EMBL" id="WJQU01000002">
    <property type="protein sequence ID" value="KAJ6644571.1"/>
    <property type="molecule type" value="Genomic_DNA"/>
</dbReference>
<dbReference type="SMART" id="SM00360">
    <property type="entry name" value="RRM"/>
    <property type="match status" value="1"/>
</dbReference>
<dbReference type="CDD" id="cd00590">
    <property type="entry name" value="RRM_SF"/>
    <property type="match status" value="1"/>
</dbReference>
<dbReference type="Gene3D" id="3.30.70.330">
    <property type="match status" value="1"/>
</dbReference>
<dbReference type="InterPro" id="IPR035979">
    <property type="entry name" value="RBD_domain_sf"/>
</dbReference>
<feature type="compositionally biased region" description="Basic and acidic residues" evidence="3">
    <location>
        <begin position="10"/>
        <end position="19"/>
    </location>
</feature>
<accession>A0A9Q0N880</accession>
<evidence type="ECO:0000313" key="6">
    <source>
        <dbReference type="Proteomes" id="UP001151699"/>
    </source>
</evidence>
<dbReference type="SUPFAM" id="SSF54928">
    <property type="entry name" value="RNA-binding domain, RBD"/>
    <property type="match status" value="1"/>
</dbReference>
<evidence type="ECO:0000256" key="3">
    <source>
        <dbReference type="SAM" id="MobiDB-lite"/>
    </source>
</evidence>
<dbReference type="AlphaFoldDB" id="A0A9Q0N880"/>
<dbReference type="OrthoDB" id="410044at2759"/>
<sequence>MGNLIGFGTSDRDAEDRNRNQPIKLPPMFKVIDKPTDESLIRSNICMITNLNRDVTEDQLRDLFGPFGLIESICVFYDDNGDSFGAGRVIFSRFCDARNAANRLNGTLFYGKTLKIKRHFYEI</sequence>
<dbReference type="PANTHER" id="PTHR19965:SF35">
    <property type="entry name" value="RNA ANNEALING PROTEIN YRA1"/>
    <property type="match status" value="1"/>
</dbReference>
<organism evidence="5 6">
    <name type="scientific">Pseudolycoriella hygida</name>
    <dbReference type="NCBI Taxonomy" id="35572"/>
    <lineage>
        <taxon>Eukaryota</taxon>
        <taxon>Metazoa</taxon>
        <taxon>Ecdysozoa</taxon>
        <taxon>Arthropoda</taxon>
        <taxon>Hexapoda</taxon>
        <taxon>Insecta</taxon>
        <taxon>Pterygota</taxon>
        <taxon>Neoptera</taxon>
        <taxon>Endopterygota</taxon>
        <taxon>Diptera</taxon>
        <taxon>Nematocera</taxon>
        <taxon>Sciaroidea</taxon>
        <taxon>Sciaridae</taxon>
        <taxon>Pseudolycoriella</taxon>
    </lineage>
</organism>
<evidence type="ECO:0000256" key="2">
    <source>
        <dbReference type="PROSITE-ProRule" id="PRU00176"/>
    </source>
</evidence>
<evidence type="ECO:0000259" key="4">
    <source>
        <dbReference type="PROSITE" id="PS50102"/>
    </source>
</evidence>
<dbReference type="GO" id="GO:0005634">
    <property type="term" value="C:nucleus"/>
    <property type="evidence" value="ECO:0007669"/>
    <property type="project" value="TreeGrafter"/>
</dbReference>
<dbReference type="GO" id="GO:0006406">
    <property type="term" value="P:mRNA export from nucleus"/>
    <property type="evidence" value="ECO:0007669"/>
    <property type="project" value="TreeGrafter"/>
</dbReference>
<protein>
    <submittedName>
        <fullName evidence="5">Polyadenylate-binding protein 3</fullName>
    </submittedName>
</protein>
<dbReference type="InterPro" id="IPR051229">
    <property type="entry name" value="ALYREF_mRNA_export"/>
</dbReference>
<evidence type="ECO:0000256" key="1">
    <source>
        <dbReference type="ARBA" id="ARBA00022884"/>
    </source>
</evidence>
<evidence type="ECO:0000313" key="5">
    <source>
        <dbReference type="EMBL" id="KAJ6644571.1"/>
    </source>
</evidence>
<dbReference type="InterPro" id="IPR000504">
    <property type="entry name" value="RRM_dom"/>
</dbReference>
<comment type="caution">
    <text evidence="5">The sequence shown here is derived from an EMBL/GenBank/DDBJ whole genome shotgun (WGS) entry which is preliminary data.</text>
</comment>
<feature type="region of interest" description="Disordered" evidence="3">
    <location>
        <begin position="1"/>
        <end position="22"/>
    </location>
</feature>
<dbReference type="InterPro" id="IPR012677">
    <property type="entry name" value="Nucleotide-bd_a/b_plait_sf"/>
</dbReference>
<feature type="domain" description="RRM" evidence="4">
    <location>
        <begin position="44"/>
        <end position="117"/>
    </location>
</feature>
<dbReference type="PANTHER" id="PTHR19965">
    <property type="entry name" value="RNA AND EXPORT FACTOR BINDING PROTEIN"/>
    <property type="match status" value="1"/>
</dbReference>
<keyword evidence="6" id="KW-1185">Reference proteome</keyword>
<dbReference type="Pfam" id="PF00076">
    <property type="entry name" value="RRM_1"/>
    <property type="match status" value="1"/>
</dbReference>
<gene>
    <name evidence="5" type="primary">PABPC3</name>
    <name evidence="5" type="ORF">Bhyg_09540</name>
</gene>
<dbReference type="PROSITE" id="PS50102">
    <property type="entry name" value="RRM"/>
    <property type="match status" value="1"/>
</dbReference>
<reference evidence="5" key="1">
    <citation type="submission" date="2022-07" db="EMBL/GenBank/DDBJ databases">
        <authorList>
            <person name="Trinca V."/>
            <person name="Uliana J.V.C."/>
            <person name="Torres T.T."/>
            <person name="Ward R.J."/>
            <person name="Monesi N."/>
        </authorList>
    </citation>
    <scope>NUCLEOTIDE SEQUENCE</scope>
    <source>
        <strain evidence="5">HSMRA1968</strain>
        <tissue evidence="5">Whole embryos</tissue>
    </source>
</reference>
<name>A0A9Q0N880_9DIPT</name>
<dbReference type="GO" id="GO:0003729">
    <property type="term" value="F:mRNA binding"/>
    <property type="evidence" value="ECO:0007669"/>
    <property type="project" value="TreeGrafter"/>
</dbReference>
<dbReference type="Proteomes" id="UP001151699">
    <property type="component" value="Chromosome B"/>
</dbReference>
<keyword evidence="1 2" id="KW-0694">RNA-binding</keyword>